<comment type="function">
    <text evidence="1 10">Controls the rotational direction of flagella during chemotaxis.</text>
</comment>
<evidence type="ECO:0000256" key="8">
    <source>
        <dbReference type="ARBA" id="ARBA00022989"/>
    </source>
</evidence>
<evidence type="ECO:0000256" key="3">
    <source>
        <dbReference type="ARBA" id="ARBA00008281"/>
    </source>
</evidence>
<keyword evidence="11" id="KW-0966">Cell projection</keyword>
<evidence type="ECO:0000256" key="1">
    <source>
        <dbReference type="ARBA" id="ARBA00002254"/>
    </source>
</evidence>
<keyword evidence="6 10" id="KW-0812">Transmembrane</keyword>
<dbReference type="RefSeq" id="WP_405336573.1">
    <property type="nucleotide sequence ID" value="NZ_JBANFI010000001.1"/>
</dbReference>
<dbReference type="EMBL" id="JBANFI010000001">
    <property type="protein sequence ID" value="MFK7159765.1"/>
    <property type="molecule type" value="Genomic_DNA"/>
</dbReference>
<gene>
    <name evidence="11" type="ORF">V6U78_01760</name>
</gene>
<sequence>MAEEEGGKNKKLLLIGGLVVGLAIIAALAVGGTLFFLDRSSDENGERRSLIPSSSQQIRSAYYHAFEEPFVVPLMSSDRRQRFMQVSLAVRGENQAVTTAVERHLPLIKNNLNLLFSRQDYQTLQTPEGKIQLQMAAAEAIQSVLERENVRIDEVLITDFVLQ</sequence>
<organism evidence="11 12">
    <name type="scientific">Marinospirillum alkalitolerans</name>
    <dbReference type="NCBI Taxonomy" id="3123374"/>
    <lineage>
        <taxon>Bacteria</taxon>
        <taxon>Pseudomonadati</taxon>
        <taxon>Pseudomonadota</taxon>
        <taxon>Gammaproteobacteria</taxon>
        <taxon>Oceanospirillales</taxon>
        <taxon>Oceanospirillaceae</taxon>
        <taxon>Marinospirillum</taxon>
    </lineage>
</organism>
<keyword evidence="8 10" id="KW-1133">Transmembrane helix</keyword>
<keyword evidence="11" id="KW-0282">Flagellum</keyword>
<dbReference type="Proteomes" id="UP001621714">
    <property type="component" value="Unassembled WGS sequence"/>
</dbReference>
<name>A0ABW8PTZ3_9GAMM</name>
<keyword evidence="5 10" id="KW-0145">Chemotaxis</keyword>
<keyword evidence="12" id="KW-1185">Reference proteome</keyword>
<evidence type="ECO:0000313" key="12">
    <source>
        <dbReference type="Proteomes" id="UP001621714"/>
    </source>
</evidence>
<feature type="transmembrane region" description="Helical" evidence="10">
    <location>
        <begin position="12"/>
        <end position="37"/>
    </location>
</feature>
<evidence type="ECO:0000313" key="11">
    <source>
        <dbReference type="EMBL" id="MFK7159765.1"/>
    </source>
</evidence>
<keyword evidence="11" id="KW-0969">Cilium</keyword>
<dbReference type="PANTHER" id="PTHR35091:SF2">
    <property type="entry name" value="FLAGELLAR PROTEIN FLIL"/>
    <property type="match status" value="1"/>
</dbReference>
<keyword evidence="4" id="KW-1003">Cell membrane</keyword>
<dbReference type="InterPro" id="IPR005503">
    <property type="entry name" value="FliL"/>
</dbReference>
<protein>
    <recommendedName>
        <fullName evidence="10">Flagellar protein FliL</fullName>
    </recommendedName>
</protein>
<comment type="caution">
    <text evidence="11">The sequence shown here is derived from an EMBL/GenBank/DDBJ whole genome shotgun (WGS) entry which is preliminary data.</text>
</comment>
<evidence type="ECO:0000256" key="6">
    <source>
        <dbReference type="ARBA" id="ARBA00022692"/>
    </source>
</evidence>
<dbReference type="PANTHER" id="PTHR35091">
    <property type="entry name" value="FLAGELLAR PROTEIN FLIL"/>
    <property type="match status" value="1"/>
</dbReference>
<comment type="subcellular location">
    <subcellularLocation>
        <location evidence="10">Cell inner membrane</location>
    </subcellularLocation>
    <subcellularLocation>
        <location evidence="2">Cell membrane</location>
        <topology evidence="2">Single-pass membrane protein</topology>
    </subcellularLocation>
</comment>
<evidence type="ECO:0000256" key="9">
    <source>
        <dbReference type="ARBA" id="ARBA00023136"/>
    </source>
</evidence>
<dbReference type="Pfam" id="PF03748">
    <property type="entry name" value="FliL"/>
    <property type="match status" value="1"/>
</dbReference>
<evidence type="ECO:0000256" key="7">
    <source>
        <dbReference type="ARBA" id="ARBA00022779"/>
    </source>
</evidence>
<keyword evidence="7 10" id="KW-0283">Flagellar rotation</keyword>
<keyword evidence="9 10" id="KW-0472">Membrane</keyword>
<keyword evidence="10" id="KW-0997">Cell inner membrane</keyword>
<accession>A0ABW8PTZ3</accession>
<proteinExistence type="inferred from homology"/>
<reference evidence="11 12" key="1">
    <citation type="submission" date="2024-02" db="EMBL/GenBank/DDBJ databases">
        <title>Marinospirillum sp. MEB 164 isolated from Lonar lake sediment.</title>
        <authorList>
            <person name="Joshi A."/>
            <person name="Thite S."/>
        </authorList>
    </citation>
    <scope>NUCLEOTIDE SEQUENCE [LARGE SCALE GENOMIC DNA]</scope>
    <source>
        <strain evidence="11 12">MEB164</strain>
    </source>
</reference>
<evidence type="ECO:0000256" key="4">
    <source>
        <dbReference type="ARBA" id="ARBA00022475"/>
    </source>
</evidence>
<evidence type="ECO:0000256" key="2">
    <source>
        <dbReference type="ARBA" id="ARBA00004162"/>
    </source>
</evidence>
<evidence type="ECO:0000256" key="10">
    <source>
        <dbReference type="RuleBase" id="RU364125"/>
    </source>
</evidence>
<evidence type="ECO:0000256" key="5">
    <source>
        <dbReference type="ARBA" id="ARBA00022500"/>
    </source>
</evidence>
<comment type="similarity">
    <text evidence="3 10">Belongs to the FliL family.</text>
</comment>